<sequence length="202" mass="23236">MKNAMNNSKKVLLMVALLATVIGYANDNTFFIRKGEANKTLLSIDVKEGNLFTIKDENGIILYKDFIEQTGIYTQGFDLTALPDGDYFFELDKDMEITIMPFTVYSNKVTFEKENSKTIFKPSTRVKDDMVFVNRLSMNQAPVEIRIYFNSGGAFTSYELIHSEILTSEGNYIRKVYKIKDFTKGDYKIVYKTEGKTFVEFI</sequence>
<dbReference type="EMBL" id="FOFN01000001">
    <property type="protein sequence ID" value="SEP76954.1"/>
    <property type="molecule type" value="Genomic_DNA"/>
</dbReference>
<keyword evidence="3" id="KW-1185">Reference proteome</keyword>
<name>A0A1H9AJL0_9FLAO</name>
<gene>
    <name evidence="2" type="ORF">SAMN05421824_0266</name>
</gene>
<protein>
    <recommendedName>
        <fullName evidence="4">Por secretion system C-terminal sorting domain-containing protein</fullName>
    </recommendedName>
</protein>
<proteinExistence type="predicted"/>
<accession>A0A1H9AJL0</accession>
<dbReference type="AlphaFoldDB" id="A0A1H9AJL0"/>
<dbReference type="RefSeq" id="WP_092574415.1">
    <property type="nucleotide sequence ID" value="NZ_FOFN01000001.1"/>
</dbReference>
<evidence type="ECO:0000256" key="1">
    <source>
        <dbReference type="SAM" id="SignalP"/>
    </source>
</evidence>
<dbReference type="STRING" id="419940.SAMN05421824_0266"/>
<feature type="chain" id="PRO_5011766477" description="Por secretion system C-terminal sorting domain-containing protein" evidence="1">
    <location>
        <begin position="26"/>
        <end position="202"/>
    </location>
</feature>
<evidence type="ECO:0008006" key="4">
    <source>
        <dbReference type="Google" id="ProtNLM"/>
    </source>
</evidence>
<keyword evidence="1" id="KW-0732">Signal</keyword>
<reference evidence="2 3" key="1">
    <citation type="submission" date="2016-10" db="EMBL/GenBank/DDBJ databases">
        <authorList>
            <person name="de Groot N.N."/>
        </authorList>
    </citation>
    <scope>NUCLEOTIDE SEQUENCE [LARGE SCALE GENOMIC DNA]</scope>
    <source>
        <strain evidence="2 3">DSM 21035</strain>
    </source>
</reference>
<organism evidence="2 3">
    <name type="scientific">Hyunsoonleella jejuensis</name>
    <dbReference type="NCBI Taxonomy" id="419940"/>
    <lineage>
        <taxon>Bacteria</taxon>
        <taxon>Pseudomonadati</taxon>
        <taxon>Bacteroidota</taxon>
        <taxon>Flavobacteriia</taxon>
        <taxon>Flavobacteriales</taxon>
        <taxon>Flavobacteriaceae</taxon>
    </lineage>
</organism>
<evidence type="ECO:0000313" key="2">
    <source>
        <dbReference type="EMBL" id="SEP76954.1"/>
    </source>
</evidence>
<dbReference type="Proteomes" id="UP000198999">
    <property type="component" value="Unassembled WGS sequence"/>
</dbReference>
<feature type="signal peptide" evidence="1">
    <location>
        <begin position="1"/>
        <end position="25"/>
    </location>
</feature>
<evidence type="ECO:0000313" key="3">
    <source>
        <dbReference type="Proteomes" id="UP000198999"/>
    </source>
</evidence>
<dbReference type="OrthoDB" id="1122048at2"/>